<accession>A0ABU5HJW7</accession>
<evidence type="ECO:0000313" key="4">
    <source>
        <dbReference type="EMBL" id="MDY7233112.1"/>
    </source>
</evidence>
<dbReference type="EMBL" id="JAXIVS010000028">
    <property type="protein sequence ID" value="MDY7233112.1"/>
    <property type="molecule type" value="Genomic_DNA"/>
</dbReference>
<proteinExistence type="inferred from homology"/>
<evidence type="ECO:0000256" key="2">
    <source>
        <dbReference type="ARBA" id="ARBA00035108"/>
    </source>
</evidence>
<comment type="subcellular location">
    <subcellularLocation>
        <location evidence="2">Gas vesicle</location>
    </subcellularLocation>
</comment>
<evidence type="ECO:0000313" key="5">
    <source>
        <dbReference type="Proteomes" id="UP001291309"/>
    </source>
</evidence>
<organism evidence="4 5">
    <name type="scientific">Hyalangium rubrum</name>
    <dbReference type="NCBI Taxonomy" id="3103134"/>
    <lineage>
        <taxon>Bacteria</taxon>
        <taxon>Pseudomonadati</taxon>
        <taxon>Myxococcota</taxon>
        <taxon>Myxococcia</taxon>
        <taxon>Myxococcales</taxon>
        <taxon>Cystobacterineae</taxon>
        <taxon>Archangiaceae</taxon>
        <taxon>Hyalangium</taxon>
    </lineage>
</organism>
<dbReference type="PANTHER" id="PTHR36852:SF1">
    <property type="entry name" value="PROTEIN GVPL 2"/>
    <property type="match status" value="1"/>
</dbReference>
<dbReference type="RefSeq" id="WP_321551825.1">
    <property type="nucleotide sequence ID" value="NZ_JAXIVS010000028.1"/>
</dbReference>
<reference evidence="4 5" key="1">
    <citation type="submission" date="2023-12" db="EMBL/GenBank/DDBJ databases">
        <title>the genome sequence of Hyalangium sp. s54d21.</title>
        <authorList>
            <person name="Zhang X."/>
        </authorList>
    </citation>
    <scope>NUCLEOTIDE SEQUENCE [LARGE SCALE GENOMIC DNA]</scope>
    <source>
        <strain evidence="5">s54d21</strain>
    </source>
</reference>
<name>A0ABU5HJW7_9BACT</name>
<keyword evidence="1" id="KW-0304">Gas vesicle</keyword>
<dbReference type="PANTHER" id="PTHR36852">
    <property type="entry name" value="PROTEIN GVPL 2"/>
    <property type="match status" value="1"/>
</dbReference>
<keyword evidence="5" id="KW-1185">Reference proteome</keyword>
<sequence length="239" mass="25985">MAEQEGTGLLMYCIGAEASALPGSGSGLQGVELRRVVYGGLAAVVSPIMDRARVETPPTVDLLEYERVVHSQHAVADVVPMRFGSVLSDEVEVRAHLEARREAYLHTLERIAGCVELGIRALVSLSGPLETAEEIATPMIRSGADYLKARQRRYSADHRLRDQCTALEQALLAKVAPLCREHRMEFSPSRSGAPALCSLYFLVPREEVSAFRDALTPVANDTSAKLAVSGPWPPFNFVA</sequence>
<protein>
    <submittedName>
        <fullName evidence="4">GvpL/GvpF family gas vesicle protein</fullName>
    </submittedName>
</protein>
<evidence type="ECO:0000256" key="3">
    <source>
        <dbReference type="ARBA" id="ARBA00035643"/>
    </source>
</evidence>
<dbReference type="Proteomes" id="UP001291309">
    <property type="component" value="Unassembled WGS sequence"/>
</dbReference>
<comment type="similarity">
    <text evidence="3">Belongs to the gas vesicle GvpF/GvpL family.</text>
</comment>
<comment type="caution">
    <text evidence="4">The sequence shown here is derived from an EMBL/GenBank/DDBJ whole genome shotgun (WGS) entry which is preliminary data.</text>
</comment>
<dbReference type="InterPro" id="IPR009430">
    <property type="entry name" value="GvpL/GvpF"/>
</dbReference>
<evidence type="ECO:0000256" key="1">
    <source>
        <dbReference type="ARBA" id="ARBA00022987"/>
    </source>
</evidence>
<dbReference type="Pfam" id="PF06386">
    <property type="entry name" value="GvpL_GvpF"/>
    <property type="match status" value="1"/>
</dbReference>
<gene>
    <name evidence="4" type="ORF">SYV04_42385</name>
</gene>